<keyword evidence="2" id="KW-1185">Reference proteome</keyword>
<evidence type="ECO:0000313" key="1">
    <source>
        <dbReference type="EMBL" id="MCI86812.1"/>
    </source>
</evidence>
<name>A0A392VHB6_9FABA</name>
<proteinExistence type="predicted"/>
<protein>
    <submittedName>
        <fullName evidence="1">Uncharacterized protein</fullName>
    </submittedName>
</protein>
<reference evidence="1 2" key="1">
    <citation type="journal article" date="2018" name="Front. Plant Sci.">
        <title>Red Clover (Trifolium pratense) and Zigzag Clover (T. medium) - A Picture of Genomic Similarities and Differences.</title>
        <authorList>
            <person name="Dluhosova J."/>
            <person name="Istvanek J."/>
            <person name="Nedelnik J."/>
            <person name="Repkova J."/>
        </authorList>
    </citation>
    <scope>NUCLEOTIDE SEQUENCE [LARGE SCALE GENOMIC DNA]</scope>
    <source>
        <strain evidence="2">cv. 10/8</strain>
        <tissue evidence="1">Leaf</tissue>
    </source>
</reference>
<dbReference type="Proteomes" id="UP000265520">
    <property type="component" value="Unassembled WGS sequence"/>
</dbReference>
<dbReference type="AlphaFoldDB" id="A0A392VHB6"/>
<sequence>MGLCEKFKVSIPPKPSEKINVVDDAYIT</sequence>
<dbReference type="EMBL" id="LXQA011150023">
    <property type="protein sequence ID" value="MCI86812.1"/>
    <property type="molecule type" value="Genomic_DNA"/>
</dbReference>
<feature type="non-terminal residue" evidence="1">
    <location>
        <position position="28"/>
    </location>
</feature>
<organism evidence="1 2">
    <name type="scientific">Trifolium medium</name>
    <dbReference type="NCBI Taxonomy" id="97028"/>
    <lineage>
        <taxon>Eukaryota</taxon>
        <taxon>Viridiplantae</taxon>
        <taxon>Streptophyta</taxon>
        <taxon>Embryophyta</taxon>
        <taxon>Tracheophyta</taxon>
        <taxon>Spermatophyta</taxon>
        <taxon>Magnoliopsida</taxon>
        <taxon>eudicotyledons</taxon>
        <taxon>Gunneridae</taxon>
        <taxon>Pentapetalae</taxon>
        <taxon>rosids</taxon>
        <taxon>fabids</taxon>
        <taxon>Fabales</taxon>
        <taxon>Fabaceae</taxon>
        <taxon>Papilionoideae</taxon>
        <taxon>50 kb inversion clade</taxon>
        <taxon>NPAAA clade</taxon>
        <taxon>Hologalegina</taxon>
        <taxon>IRL clade</taxon>
        <taxon>Trifolieae</taxon>
        <taxon>Trifolium</taxon>
    </lineage>
</organism>
<accession>A0A392VHB6</accession>
<evidence type="ECO:0000313" key="2">
    <source>
        <dbReference type="Proteomes" id="UP000265520"/>
    </source>
</evidence>
<comment type="caution">
    <text evidence="1">The sequence shown here is derived from an EMBL/GenBank/DDBJ whole genome shotgun (WGS) entry which is preliminary data.</text>
</comment>